<keyword evidence="2" id="KW-1185">Reference proteome</keyword>
<gene>
    <name evidence="3 4 5" type="primary">RBIS</name>
</gene>
<dbReference type="GO" id="GO:0042254">
    <property type="term" value="P:ribosome biogenesis"/>
    <property type="evidence" value="ECO:0007669"/>
    <property type="project" value="InterPro"/>
</dbReference>
<dbReference type="InterPro" id="IPR031389">
    <property type="entry name" value="RBIS"/>
</dbReference>
<dbReference type="Pfam" id="PF15679">
    <property type="entry name" value="DUF4665"/>
    <property type="match status" value="1"/>
</dbReference>
<dbReference type="CTD" id="401466"/>
<evidence type="ECO:0000313" key="3">
    <source>
        <dbReference type="RefSeq" id="XP_033790620.1"/>
    </source>
</evidence>
<dbReference type="GeneID" id="117355747"/>
<dbReference type="GO" id="GO:0005730">
    <property type="term" value="C:nucleolus"/>
    <property type="evidence" value="ECO:0007669"/>
    <property type="project" value="TreeGrafter"/>
</dbReference>
<organism evidence="2 4">
    <name type="scientific">Geotrypetes seraphini</name>
    <name type="common">Gaboon caecilian</name>
    <name type="synonym">Caecilia seraphini</name>
    <dbReference type="NCBI Taxonomy" id="260995"/>
    <lineage>
        <taxon>Eukaryota</taxon>
        <taxon>Metazoa</taxon>
        <taxon>Chordata</taxon>
        <taxon>Craniata</taxon>
        <taxon>Vertebrata</taxon>
        <taxon>Euteleostomi</taxon>
        <taxon>Amphibia</taxon>
        <taxon>Gymnophiona</taxon>
        <taxon>Geotrypetes</taxon>
    </lineage>
</organism>
<dbReference type="PANTHER" id="PTHR35544">
    <property type="entry name" value="RIBOSOMAL BIOGENESIS FACTOR"/>
    <property type="match status" value="1"/>
</dbReference>
<reference evidence="3 4" key="1">
    <citation type="submission" date="2025-04" db="UniProtKB">
        <authorList>
            <consortium name="RefSeq"/>
        </authorList>
    </citation>
    <scope>IDENTIFICATION</scope>
</reference>
<proteinExistence type="predicted"/>
<evidence type="ECO:0000313" key="4">
    <source>
        <dbReference type="RefSeq" id="XP_033790621.1"/>
    </source>
</evidence>
<protein>
    <submittedName>
        <fullName evidence="3 4">Ribosomal biogenesis factor</fullName>
    </submittedName>
</protein>
<accession>A0A6P8QVP8</accession>
<dbReference type="KEGG" id="gsh:117355747"/>
<dbReference type="RefSeq" id="XP_033790620.1">
    <property type="nucleotide sequence ID" value="XM_033934729.1"/>
</dbReference>
<dbReference type="PANTHER" id="PTHR35544:SF4">
    <property type="entry name" value="RIBOSOMAL BIOGENESIS FACTOR"/>
    <property type="match status" value="1"/>
</dbReference>
<evidence type="ECO:0000313" key="5">
    <source>
        <dbReference type="RefSeq" id="XP_033790622.1"/>
    </source>
</evidence>
<dbReference type="Proteomes" id="UP000515159">
    <property type="component" value="Chromosome 2"/>
</dbReference>
<feature type="region of interest" description="Disordered" evidence="1">
    <location>
        <begin position="59"/>
        <end position="98"/>
    </location>
</feature>
<dbReference type="RefSeq" id="XP_033790622.1">
    <property type="nucleotide sequence ID" value="XM_033934731.1"/>
</dbReference>
<dbReference type="OrthoDB" id="8828063at2759"/>
<evidence type="ECO:0000256" key="1">
    <source>
        <dbReference type="SAM" id="MobiDB-lite"/>
    </source>
</evidence>
<feature type="region of interest" description="Disordered" evidence="1">
    <location>
        <begin position="1"/>
        <end position="30"/>
    </location>
</feature>
<feature type="compositionally biased region" description="Polar residues" evidence="1">
    <location>
        <begin position="59"/>
        <end position="79"/>
    </location>
</feature>
<evidence type="ECO:0000313" key="2">
    <source>
        <dbReference type="Proteomes" id="UP000515159"/>
    </source>
</evidence>
<name>A0A6P8QVP8_GEOSA</name>
<dbReference type="AlphaFoldDB" id="A0A6P8QVP8"/>
<sequence>MAKNKSKGQKQKNVFHVASKKPKPKNKAKPVLTNLKKINLVNDEHVRRVNKAFAKVQDKVTNLSRKLSSESQLRHQNPKQPEGEPPNIDEATNLFSQL</sequence>
<feature type="compositionally biased region" description="Basic residues" evidence="1">
    <location>
        <begin position="1"/>
        <end position="10"/>
    </location>
</feature>
<dbReference type="RefSeq" id="XP_033790621.1">
    <property type="nucleotide sequence ID" value="XM_033934730.1"/>
</dbReference>
<feature type="compositionally biased region" description="Basic residues" evidence="1">
    <location>
        <begin position="18"/>
        <end position="28"/>
    </location>
</feature>